<dbReference type="Proteomes" id="UP001279734">
    <property type="component" value="Unassembled WGS sequence"/>
</dbReference>
<comment type="caution">
    <text evidence="5">The sequence shown here is derived from an EMBL/GenBank/DDBJ whole genome shotgun (WGS) entry which is preliminary data.</text>
</comment>
<proteinExistence type="predicted"/>
<dbReference type="PIRSF" id="PIRSF002417">
    <property type="entry name" value="Lipid_binding_protein"/>
    <property type="match status" value="1"/>
</dbReference>
<organism evidence="5 6">
    <name type="scientific">Nepenthes gracilis</name>
    <name type="common">Slender pitcher plant</name>
    <dbReference type="NCBI Taxonomy" id="150966"/>
    <lineage>
        <taxon>Eukaryota</taxon>
        <taxon>Viridiplantae</taxon>
        <taxon>Streptophyta</taxon>
        <taxon>Embryophyta</taxon>
        <taxon>Tracheophyta</taxon>
        <taxon>Spermatophyta</taxon>
        <taxon>Magnoliopsida</taxon>
        <taxon>eudicotyledons</taxon>
        <taxon>Gunneridae</taxon>
        <taxon>Pentapetalae</taxon>
        <taxon>Caryophyllales</taxon>
        <taxon>Nepenthaceae</taxon>
        <taxon>Nepenthes</taxon>
    </lineage>
</organism>
<dbReference type="SUPFAM" id="SSF55394">
    <property type="entry name" value="Bactericidal permeability-increasing protein, BPI"/>
    <property type="match status" value="2"/>
</dbReference>
<evidence type="ECO:0000259" key="3">
    <source>
        <dbReference type="SMART" id="SM00328"/>
    </source>
</evidence>
<dbReference type="PANTHER" id="PTHR46801">
    <property type="entry name" value="OS06G0309200 PROTEIN"/>
    <property type="match status" value="1"/>
</dbReference>
<evidence type="ECO:0000313" key="6">
    <source>
        <dbReference type="Proteomes" id="UP001279734"/>
    </source>
</evidence>
<evidence type="ECO:0000313" key="5">
    <source>
        <dbReference type="EMBL" id="GMH05774.1"/>
    </source>
</evidence>
<dbReference type="InterPro" id="IPR017942">
    <property type="entry name" value="Lipid-bd_serum_glycop_N"/>
</dbReference>
<dbReference type="SMART" id="SM00328">
    <property type="entry name" value="BPI1"/>
    <property type="match status" value="1"/>
</dbReference>
<dbReference type="AlphaFoldDB" id="A0AAD3XIH7"/>
<dbReference type="PANTHER" id="PTHR46801:SF2">
    <property type="entry name" value="LIPOPOLYSACCHARIDE-BINDING PROTEIN"/>
    <property type="match status" value="1"/>
</dbReference>
<dbReference type="CDD" id="cd00026">
    <property type="entry name" value="BPI2"/>
    <property type="match status" value="1"/>
</dbReference>
<dbReference type="SMART" id="SM00329">
    <property type="entry name" value="BPI2"/>
    <property type="match status" value="1"/>
</dbReference>
<evidence type="ECO:0000259" key="4">
    <source>
        <dbReference type="SMART" id="SM00329"/>
    </source>
</evidence>
<dbReference type="GO" id="GO:0005615">
    <property type="term" value="C:extracellular space"/>
    <property type="evidence" value="ECO:0007669"/>
    <property type="project" value="InterPro"/>
</dbReference>
<dbReference type="Pfam" id="PF01273">
    <property type="entry name" value="LBP_BPI_CETP"/>
    <property type="match status" value="1"/>
</dbReference>
<protein>
    <recommendedName>
        <fullName evidence="7">Lipid-binding serum glycoprotein C-terminal domain-containing protein</fullName>
    </recommendedName>
</protein>
<feature type="domain" description="Lipid-binding serum glycoprotein N-terminal" evidence="3">
    <location>
        <begin position="35"/>
        <end position="260"/>
    </location>
</feature>
<keyword evidence="1" id="KW-0325">Glycoprotein</keyword>
<name>A0AAD3XIH7_NEPGR</name>
<dbReference type="InterPro" id="IPR030675">
    <property type="entry name" value="BPI/LBP"/>
</dbReference>
<dbReference type="InterPro" id="IPR045897">
    <property type="entry name" value="BPI/LBP_pln"/>
</dbReference>
<dbReference type="Gene3D" id="3.15.10.10">
    <property type="entry name" value="Bactericidal permeability-increasing protein, domain 1"/>
    <property type="match status" value="1"/>
</dbReference>
<feature type="domain" description="Lipid-binding serum glycoprotein C-terminal" evidence="4">
    <location>
        <begin position="278"/>
        <end position="476"/>
    </location>
</feature>
<dbReference type="Gene3D" id="3.15.20.10">
    <property type="entry name" value="Bactericidal permeability-increasing protein, domain 2"/>
    <property type="match status" value="1"/>
</dbReference>
<keyword evidence="2" id="KW-0732">Signal</keyword>
<dbReference type="InterPro" id="IPR001124">
    <property type="entry name" value="Lipid-bd_serum_glycop_C"/>
</dbReference>
<keyword evidence="6" id="KW-1185">Reference proteome</keyword>
<dbReference type="GO" id="GO:0008289">
    <property type="term" value="F:lipid binding"/>
    <property type="evidence" value="ECO:0007669"/>
    <property type="project" value="InterPro"/>
</dbReference>
<feature type="signal peptide" evidence="2">
    <location>
        <begin position="1"/>
        <end position="22"/>
    </location>
</feature>
<dbReference type="Pfam" id="PF02886">
    <property type="entry name" value="LBP_BPI_CETP_C"/>
    <property type="match status" value="1"/>
</dbReference>
<evidence type="ECO:0000256" key="2">
    <source>
        <dbReference type="SAM" id="SignalP"/>
    </source>
</evidence>
<gene>
    <name evidence="5" type="ORF">Nepgr_007614</name>
</gene>
<dbReference type="EMBL" id="BSYO01000006">
    <property type="protein sequence ID" value="GMH05774.1"/>
    <property type="molecule type" value="Genomic_DNA"/>
</dbReference>
<reference evidence="5" key="1">
    <citation type="submission" date="2023-05" db="EMBL/GenBank/DDBJ databases">
        <title>Nepenthes gracilis genome sequencing.</title>
        <authorList>
            <person name="Fukushima K."/>
        </authorList>
    </citation>
    <scope>NUCLEOTIDE SEQUENCE</scope>
    <source>
        <strain evidence="5">SING2019-196</strain>
    </source>
</reference>
<accession>A0AAD3XIH7</accession>
<evidence type="ECO:0000256" key="1">
    <source>
        <dbReference type="ARBA" id="ARBA00023180"/>
    </source>
</evidence>
<feature type="chain" id="PRO_5042288305" description="Lipid-binding serum glycoprotein C-terminal domain-containing protein" evidence="2">
    <location>
        <begin position="23"/>
        <end position="504"/>
    </location>
</feature>
<sequence length="504" mass="55206">MAASVLFIFFIFLSQLYTPSIAHLQSLEGFISLSVSEKGLDFVKDLLIDRAVSALTPIELPQIERHAKIPVVGKVHIVLSDIIIDHIDISSSFIESGEAGVAIAASGATANLSMNWKYSYKTWLIPIEVSDEGKASVQVERMEVGLVASMKNHEGNLRLSLTECVCSVEDIIIKLDGGASWLYQGVVDAFGNRIESAVEDAVVKKIEEGIFKMDSILQSLPKEIPVDDISALNVTFVYDPFFSESSVDFNINGLFIERSKALTSQCHHGKSQAFASCNGSSKMVAITLREEVFNSASLTYFYAGVMNWTVHKIPDQSILNTADWRYAIPQLYDLFPDDEMNLNVSASSPPIINVFDDHIDATIYADVIIGVLDNSKAMPVACISLVITASGFVEISGNNLTGSIKLDGITSSLKWSKIGDLPLNQIQAVILTVFEAVLLPRLNLHLMHGFPLPLFRGLKLQNAKISCTKSKITVCSDVEFMEIYKFLAAIQSSTAVFSQGPYDI</sequence>
<dbReference type="InterPro" id="IPR017943">
    <property type="entry name" value="Bactericidal_perm-incr_a/b_dom"/>
</dbReference>
<evidence type="ECO:0008006" key="7">
    <source>
        <dbReference type="Google" id="ProtNLM"/>
    </source>
</evidence>